<dbReference type="InterPro" id="IPR019262">
    <property type="entry name" value="DUF2272"/>
</dbReference>
<feature type="compositionally biased region" description="Low complexity" evidence="1">
    <location>
        <begin position="38"/>
        <end position="78"/>
    </location>
</feature>
<comment type="caution">
    <text evidence="4">The sequence shown here is derived from an EMBL/GenBank/DDBJ whole genome shotgun (WGS) entry which is preliminary data.</text>
</comment>
<organism evidence="4 5">
    <name type="scientific">Solilutibacter silvestris</name>
    <dbReference type="NCBI Taxonomy" id="1645665"/>
    <lineage>
        <taxon>Bacteria</taxon>
        <taxon>Pseudomonadati</taxon>
        <taxon>Pseudomonadota</taxon>
        <taxon>Gammaproteobacteria</taxon>
        <taxon>Lysobacterales</taxon>
        <taxon>Lysobacteraceae</taxon>
        <taxon>Solilutibacter</taxon>
    </lineage>
</organism>
<feature type="domain" description="DUF2272" evidence="3">
    <location>
        <begin position="126"/>
        <end position="345"/>
    </location>
</feature>
<feature type="region of interest" description="Disordered" evidence="1">
    <location>
        <begin position="28"/>
        <end position="82"/>
    </location>
</feature>
<evidence type="ECO:0000259" key="3">
    <source>
        <dbReference type="Pfam" id="PF10030"/>
    </source>
</evidence>
<dbReference type="Proteomes" id="UP000236220">
    <property type="component" value="Unassembled WGS sequence"/>
</dbReference>
<evidence type="ECO:0000256" key="1">
    <source>
        <dbReference type="SAM" id="MobiDB-lite"/>
    </source>
</evidence>
<reference evidence="4 5" key="1">
    <citation type="submission" date="2017-08" db="EMBL/GenBank/DDBJ databases">
        <title>Lysobacter sylvestris genome.</title>
        <authorList>
            <person name="Zhang D.-C."/>
            <person name="Albuquerque L."/>
            <person name="Franca L."/>
            <person name="Froufe H.J.C."/>
            <person name="Barroso C."/>
            <person name="Egas C."/>
            <person name="Da Costa M."/>
            <person name="Margesin R."/>
        </authorList>
    </citation>
    <scope>NUCLEOTIDE SEQUENCE [LARGE SCALE GENOMIC DNA]</scope>
    <source>
        <strain evidence="4 5">AM20-91</strain>
    </source>
</reference>
<keyword evidence="5" id="KW-1185">Reference proteome</keyword>
<dbReference type="EMBL" id="NPZB01000001">
    <property type="protein sequence ID" value="PNS09451.1"/>
    <property type="molecule type" value="Genomic_DNA"/>
</dbReference>
<gene>
    <name evidence="4" type="ORF">Lysil_1080</name>
</gene>
<protein>
    <recommendedName>
        <fullName evidence="3">DUF2272 domain-containing protein</fullName>
    </recommendedName>
</protein>
<evidence type="ECO:0000313" key="4">
    <source>
        <dbReference type="EMBL" id="PNS09451.1"/>
    </source>
</evidence>
<name>A0A2K1Q378_9GAMM</name>
<dbReference type="PROSITE" id="PS51257">
    <property type="entry name" value="PROKAR_LIPOPROTEIN"/>
    <property type="match status" value="1"/>
</dbReference>
<accession>A0A2K1Q378</accession>
<dbReference type="Pfam" id="PF10030">
    <property type="entry name" value="DUF2272"/>
    <property type="match status" value="1"/>
</dbReference>
<feature type="chain" id="PRO_5014436339" description="DUF2272 domain-containing protein" evidence="2">
    <location>
        <begin position="24"/>
        <end position="348"/>
    </location>
</feature>
<feature type="signal peptide" evidence="2">
    <location>
        <begin position="1"/>
        <end position="23"/>
    </location>
</feature>
<proteinExistence type="predicted"/>
<dbReference type="SUPFAM" id="SSF81995">
    <property type="entry name" value="beta-sandwich domain of Sec23/24"/>
    <property type="match status" value="1"/>
</dbReference>
<sequence length="348" mass="37712">MANRISTTFFVAMLACVAATASAQSQITPAPATPPVARPQSQRQQPQTQTQQQPAQSPSQQPPATQSPIPAPASSARAYVPTGSPSQRILEVAQRENRNWYSPFIAIDGGLRTLPVTEAERSHLNDGNEAWQKVAEYWRDGNTLGEMVDGGRPGASACESAFGTVTAGIRADCRGFVVDTPWSAAFISYVMTKAQIPGFHVSPRHIDYIRDAFANRGPYFAINPGISRPQIGDLLCYVRLSRTIIGYDGLRAAFAANPSLNQAAHCDVVVRTDFNKHFIEAIGGNVENAVTLRKLQLDAQGLLVLPRPVNIGMQGEEDDLQVGCSPDNESACGFNRQNWAALLRLRDP</sequence>
<evidence type="ECO:0000313" key="5">
    <source>
        <dbReference type="Proteomes" id="UP000236220"/>
    </source>
</evidence>
<dbReference type="AlphaFoldDB" id="A0A2K1Q378"/>
<keyword evidence="2" id="KW-0732">Signal</keyword>
<dbReference type="RefSeq" id="WP_165782393.1">
    <property type="nucleotide sequence ID" value="NZ_NPZB01000001.1"/>
</dbReference>
<evidence type="ECO:0000256" key="2">
    <source>
        <dbReference type="SAM" id="SignalP"/>
    </source>
</evidence>